<evidence type="ECO:0000313" key="1">
    <source>
        <dbReference type="EMBL" id="KAG7178141.1"/>
    </source>
</evidence>
<proteinExistence type="predicted"/>
<protein>
    <submittedName>
        <fullName evidence="1">Uncharacterized protein</fullName>
    </submittedName>
</protein>
<dbReference type="EMBL" id="JAHLQT010000697">
    <property type="protein sequence ID" value="KAG7178141.1"/>
    <property type="molecule type" value="Genomic_DNA"/>
</dbReference>
<dbReference type="Proteomes" id="UP000747542">
    <property type="component" value="Unassembled WGS sequence"/>
</dbReference>
<organism evidence="1 2">
    <name type="scientific">Homarus americanus</name>
    <name type="common">American lobster</name>
    <dbReference type="NCBI Taxonomy" id="6706"/>
    <lineage>
        <taxon>Eukaryota</taxon>
        <taxon>Metazoa</taxon>
        <taxon>Ecdysozoa</taxon>
        <taxon>Arthropoda</taxon>
        <taxon>Crustacea</taxon>
        <taxon>Multicrustacea</taxon>
        <taxon>Malacostraca</taxon>
        <taxon>Eumalacostraca</taxon>
        <taxon>Eucarida</taxon>
        <taxon>Decapoda</taxon>
        <taxon>Pleocyemata</taxon>
        <taxon>Astacidea</taxon>
        <taxon>Nephropoidea</taxon>
        <taxon>Nephropidae</taxon>
        <taxon>Homarus</taxon>
    </lineage>
</organism>
<comment type="caution">
    <text evidence="1">The sequence shown here is derived from an EMBL/GenBank/DDBJ whole genome shotgun (WGS) entry which is preliminary data.</text>
</comment>
<keyword evidence="2" id="KW-1185">Reference proteome</keyword>
<feature type="non-terminal residue" evidence="1">
    <location>
        <position position="72"/>
    </location>
</feature>
<reference evidence="1" key="1">
    <citation type="journal article" date="2021" name="Sci. Adv.">
        <title>The American lobster genome reveals insights on longevity, neural, and immune adaptations.</title>
        <authorList>
            <person name="Polinski J.M."/>
            <person name="Zimin A.V."/>
            <person name="Clark K.F."/>
            <person name="Kohn A.B."/>
            <person name="Sadowski N."/>
            <person name="Timp W."/>
            <person name="Ptitsyn A."/>
            <person name="Khanna P."/>
            <person name="Romanova D.Y."/>
            <person name="Williams P."/>
            <person name="Greenwood S.J."/>
            <person name="Moroz L.L."/>
            <person name="Walt D.R."/>
            <person name="Bodnar A.G."/>
        </authorList>
    </citation>
    <scope>NUCLEOTIDE SEQUENCE</scope>
    <source>
        <strain evidence="1">GMGI-L3</strain>
    </source>
</reference>
<sequence>LDKADWDLYKEIVKEDRSSEEFPFLDEALEYITSLLQWADKVSSWTTDHDFRFSPLKTVAMHFSRLRGIPTR</sequence>
<dbReference type="AlphaFoldDB" id="A0A8J5TLZ4"/>
<accession>A0A8J5TLZ4</accession>
<evidence type="ECO:0000313" key="2">
    <source>
        <dbReference type="Proteomes" id="UP000747542"/>
    </source>
</evidence>
<gene>
    <name evidence="1" type="ORF">Hamer_G003918</name>
</gene>
<feature type="non-terminal residue" evidence="1">
    <location>
        <position position="1"/>
    </location>
</feature>
<name>A0A8J5TLZ4_HOMAM</name>